<dbReference type="EMBL" id="CP055982">
    <property type="protein sequence ID" value="QMS41586.1"/>
    <property type="molecule type" value="Genomic_DNA"/>
</dbReference>
<accession>A0A6L9DB50</accession>
<dbReference type="Proteomes" id="UP000514533">
    <property type="component" value="Plasmid pRHB01-C20_2"/>
</dbReference>
<proteinExistence type="predicted"/>
<organism evidence="1 2">
    <name type="scientific">Escherichia coli</name>
    <dbReference type="NCBI Taxonomy" id="562"/>
    <lineage>
        <taxon>Bacteria</taxon>
        <taxon>Pseudomonadati</taxon>
        <taxon>Pseudomonadota</taxon>
        <taxon>Gammaproteobacteria</taxon>
        <taxon>Enterobacterales</taxon>
        <taxon>Enterobacteriaceae</taxon>
        <taxon>Escherichia</taxon>
    </lineage>
</organism>
<protein>
    <submittedName>
        <fullName evidence="1">Uncharacterized protein</fullName>
    </submittedName>
</protein>
<name>A0A6L9DB50_ECOLX</name>
<evidence type="ECO:0000313" key="1">
    <source>
        <dbReference type="EMBL" id="QMS41586.1"/>
    </source>
</evidence>
<dbReference type="AlphaFoldDB" id="A0A6L9DB50"/>
<geneLocation type="plasmid" evidence="2">
    <name>prhb01-c20_2</name>
</geneLocation>
<keyword evidence="1" id="KW-0614">Plasmid</keyword>
<dbReference type="RefSeq" id="WP_061338722.1">
    <property type="nucleotide sequence ID" value="NZ_BLCC01000417.1"/>
</dbReference>
<reference evidence="1 2" key="1">
    <citation type="submission" date="2020-06" db="EMBL/GenBank/DDBJ databases">
        <title>REHAB project genomes.</title>
        <authorList>
            <person name="Shaw L.P."/>
        </authorList>
    </citation>
    <scope>NUCLEOTIDE SEQUENCE [LARGE SCALE GENOMIC DNA]</scope>
    <source>
        <strain evidence="1 2">RHB01-C20</strain>
        <plasmid evidence="2">prhb01-c20_2</plasmid>
    </source>
</reference>
<gene>
    <name evidence="1" type="ORF">HVV39_26825</name>
</gene>
<sequence length="68" mass="7663">MNKDIEMKDIIFANIEYYSNLWSIILFWSGVLISLFSLETGKTMVIAALVLAGIRAVNNKLSLGRWLG</sequence>
<evidence type="ECO:0000313" key="2">
    <source>
        <dbReference type="Proteomes" id="UP000514533"/>
    </source>
</evidence>